<evidence type="ECO:0000256" key="5">
    <source>
        <dbReference type="ARBA" id="ARBA00022737"/>
    </source>
</evidence>
<evidence type="ECO:0008006" key="11">
    <source>
        <dbReference type="Google" id="ProtNLM"/>
    </source>
</evidence>
<dbReference type="OrthoDB" id="10005898at2759"/>
<dbReference type="SUPFAM" id="SSF103506">
    <property type="entry name" value="Mitochondrial carrier"/>
    <property type="match status" value="1"/>
</dbReference>
<name>F9FHG1_FUSOF</name>
<reference evidence="10" key="1">
    <citation type="journal article" date="2012" name="Mol. Plant Microbe Interact.">
        <title>A highly conserved effector in Fusarium oxysporum is required for full virulence on Arabidopsis.</title>
        <authorList>
            <person name="Thatcher L.F."/>
            <person name="Gardiner D.M."/>
            <person name="Kazan K."/>
            <person name="Manners J."/>
        </authorList>
    </citation>
    <scope>NUCLEOTIDE SEQUENCE [LARGE SCALE GENOMIC DNA]</scope>
    <source>
        <strain evidence="10">Fo5176</strain>
    </source>
</reference>
<dbReference type="AlphaFoldDB" id="F9FHG1"/>
<evidence type="ECO:0000256" key="3">
    <source>
        <dbReference type="ARBA" id="ARBA00022448"/>
    </source>
</evidence>
<dbReference type="PROSITE" id="PS50920">
    <property type="entry name" value="SOLCAR"/>
    <property type="match status" value="2"/>
</dbReference>
<feature type="repeat" description="Solcar" evidence="9">
    <location>
        <begin position="7"/>
        <end position="89"/>
    </location>
</feature>
<evidence type="ECO:0000256" key="8">
    <source>
        <dbReference type="ARBA" id="ARBA00023136"/>
    </source>
</evidence>
<feature type="repeat" description="Solcar" evidence="9">
    <location>
        <begin position="202"/>
        <end position="311"/>
    </location>
</feature>
<dbReference type="PaxDb" id="5507-FOXG_09863P0"/>
<evidence type="ECO:0000256" key="6">
    <source>
        <dbReference type="ARBA" id="ARBA00022792"/>
    </source>
</evidence>
<keyword evidence="3" id="KW-0813">Transport</keyword>
<keyword evidence="4 9" id="KW-0812">Transmembrane</keyword>
<keyword evidence="6" id="KW-0999">Mitochondrion inner membrane</keyword>
<dbReference type="Pfam" id="PF00153">
    <property type="entry name" value="Mito_carr"/>
    <property type="match status" value="3"/>
</dbReference>
<dbReference type="PANTHER" id="PTHR45667">
    <property type="entry name" value="S-ADENOSYLMETHIONINE MITOCHONDRIAL CARRIER PROTEIN"/>
    <property type="match status" value="1"/>
</dbReference>
<keyword evidence="8 9" id="KW-0472">Membrane</keyword>
<evidence type="ECO:0000256" key="1">
    <source>
        <dbReference type="ARBA" id="ARBA00004141"/>
    </source>
</evidence>
<dbReference type="EMBL" id="AFQF01001829">
    <property type="protein sequence ID" value="EGU83592.1"/>
    <property type="molecule type" value="Genomic_DNA"/>
</dbReference>
<keyword evidence="5" id="KW-0677">Repeat</keyword>
<comment type="caution">
    <text evidence="10">The sequence shown here is derived from an EMBL/GenBank/DDBJ whole genome shotgun (WGS) entry which is preliminary data.</text>
</comment>
<proteinExistence type="inferred from homology"/>
<evidence type="ECO:0000256" key="7">
    <source>
        <dbReference type="ARBA" id="ARBA00022989"/>
    </source>
</evidence>
<evidence type="ECO:0000256" key="4">
    <source>
        <dbReference type="ARBA" id="ARBA00022692"/>
    </source>
</evidence>
<protein>
    <recommendedName>
        <fullName evidence="11">Mitochondrial carrier</fullName>
    </recommendedName>
</protein>
<organism evidence="10">
    <name type="scientific">Fusarium oxysporum (strain Fo5176)</name>
    <name type="common">Fusarium vascular wilt</name>
    <dbReference type="NCBI Taxonomy" id="660025"/>
    <lineage>
        <taxon>Eukaryota</taxon>
        <taxon>Fungi</taxon>
        <taxon>Dikarya</taxon>
        <taxon>Ascomycota</taxon>
        <taxon>Pezizomycotina</taxon>
        <taxon>Sordariomycetes</taxon>
        <taxon>Hypocreomycetidae</taxon>
        <taxon>Hypocreales</taxon>
        <taxon>Nectriaceae</taxon>
        <taxon>Fusarium</taxon>
        <taxon>Fusarium oxysporum species complex</taxon>
    </lineage>
</organism>
<evidence type="ECO:0000256" key="2">
    <source>
        <dbReference type="ARBA" id="ARBA00006375"/>
    </source>
</evidence>
<dbReference type="InterPro" id="IPR018108">
    <property type="entry name" value="MCP_transmembrane"/>
</dbReference>
<sequence>MSTSTSADAADISLAAAFAALSVEFVVHPFDTLITRIQSPEYVPKYRSHEGKLQPALFRGLYRGLTPTVVTTIPASVTFFTIYETAKSALQPKEGLKPGSLSQTAVHAASSALADMVACAIINPSEVLKQNAQVARFSEGGVQRNPMLASLKHFARHPLKLWTGYTVLVAGNLPRTSLTFSIYEYLKGAWLRRSKKSQSIAEQVKISGITAGIGGSIASLLFVPIDVVKTRMRLPEVAPPSHLLQPEALFTSSLSRERARKPAARGPVSIAKGILIRDGISGLFRGATVTCIAAAVGNGLFLGCYEGLKLHYAREASKRMGGVRFLKKNFNSAVGINHEQEIFLFSAFGERLDEPEKAHHASTENLSAGSRTPGGGKMLKPIKKLDAFISHLNRLMHTRESHDALILFLAYAAHFLATALETPIPERLKSWVFECSKILLRIVPPRLLSLLSTSKYSPAIRSLSANKTLVAERFRALSDILDDWQIITRLWGLLATWTDAKEFLTSFTSENESEEKKSNPRRYLVQKAIRATYIIGLFGYYGLENLAWLTRRGVFKWTDKTESKLMVWSLKAWGVYVMSEMAQLLYDRSESKRTGEEQDEETRAEWRRKFVQVLLYGPLTVHWIREGGLFPETIASFLAAYTEFITVRGLWKETAEI</sequence>
<gene>
    <name evidence="10" type="ORF">FOXB_05840</name>
</gene>
<dbReference type="Gene3D" id="1.50.40.10">
    <property type="entry name" value="Mitochondrial carrier domain"/>
    <property type="match status" value="1"/>
</dbReference>
<keyword evidence="6" id="KW-0496">Mitochondrion</keyword>
<dbReference type="InterPro" id="IPR023395">
    <property type="entry name" value="MCP_dom_sf"/>
</dbReference>
<comment type="subcellular location">
    <subcellularLocation>
        <location evidence="1">Membrane</location>
        <topology evidence="1">Multi-pass membrane protein</topology>
    </subcellularLocation>
</comment>
<comment type="similarity">
    <text evidence="2">Belongs to the mitochondrial carrier (TC 2.A.29) family.</text>
</comment>
<accession>F9FHG1</accession>
<keyword evidence="7" id="KW-1133">Transmembrane helix</keyword>
<evidence type="ECO:0000256" key="9">
    <source>
        <dbReference type="PROSITE-ProRule" id="PRU00282"/>
    </source>
</evidence>
<dbReference type="GO" id="GO:0016020">
    <property type="term" value="C:membrane"/>
    <property type="evidence" value="ECO:0007669"/>
    <property type="project" value="UniProtKB-SubCell"/>
</dbReference>
<evidence type="ECO:0000313" key="10">
    <source>
        <dbReference type="EMBL" id="EGU83592.1"/>
    </source>
</evidence>